<comment type="caution">
    <text evidence="1">The sequence shown here is derived from an EMBL/GenBank/DDBJ whole genome shotgun (WGS) entry which is preliminary data.</text>
</comment>
<keyword evidence="1" id="KW-0496">Mitochondrion</keyword>
<dbReference type="EMBL" id="LKAM01000002">
    <property type="protein sequence ID" value="KUM49971.1"/>
    <property type="molecule type" value="Genomic_DNA"/>
</dbReference>
<organism evidence="1">
    <name type="scientific">Picea glauca</name>
    <name type="common">White spruce</name>
    <name type="synonym">Pinus glauca</name>
    <dbReference type="NCBI Taxonomy" id="3330"/>
    <lineage>
        <taxon>Eukaryota</taxon>
        <taxon>Viridiplantae</taxon>
        <taxon>Streptophyta</taxon>
        <taxon>Embryophyta</taxon>
        <taxon>Tracheophyta</taxon>
        <taxon>Spermatophyta</taxon>
        <taxon>Pinopsida</taxon>
        <taxon>Pinidae</taxon>
        <taxon>Conifers I</taxon>
        <taxon>Pinales</taxon>
        <taxon>Pinaceae</taxon>
        <taxon>Picea</taxon>
    </lineage>
</organism>
<sequence length="48" mass="5334">MVSGRRGPRKDDDLCPKISLMKRASHLDTKIKWRGSHLSPGKGSETSL</sequence>
<gene>
    <name evidence="1" type="ORF">ABT39_MTgene3199</name>
</gene>
<reference evidence="1" key="1">
    <citation type="journal article" date="2015" name="Genome Biol. Evol.">
        <title>Organellar Genomes of White Spruce (Picea glauca): Assembly and Annotation.</title>
        <authorList>
            <person name="Jackman S.D."/>
            <person name="Warren R.L."/>
            <person name="Gibb E.A."/>
            <person name="Vandervalk B.P."/>
            <person name="Mohamadi H."/>
            <person name="Chu J."/>
            <person name="Raymond A."/>
            <person name="Pleasance S."/>
            <person name="Coope R."/>
            <person name="Wildung M.R."/>
            <person name="Ritland C.E."/>
            <person name="Bousquet J."/>
            <person name="Jones S.J."/>
            <person name="Bohlmann J."/>
            <person name="Birol I."/>
        </authorList>
    </citation>
    <scope>NUCLEOTIDE SEQUENCE [LARGE SCALE GENOMIC DNA]</scope>
    <source>
        <tissue evidence="1">Flushing bud</tissue>
    </source>
</reference>
<name>A0A124GNV0_PICGL</name>
<dbReference type="AlphaFoldDB" id="A0A124GNV0"/>
<evidence type="ECO:0000313" key="1">
    <source>
        <dbReference type="EMBL" id="KUM49971.1"/>
    </source>
</evidence>
<proteinExistence type="predicted"/>
<accession>A0A124GNV0</accession>
<geneLocation type="mitochondrion" evidence="1"/>
<protein>
    <submittedName>
        <fullName evidence="1">Uncharacterized protein</fullName>
    </submittedName>
</protein>